<dbReference type="CDD" id="cd21121">
    <property type="entry name" value="SPASM_Cmo-like"/>
    <property type="match status" value="1"/>
</dbReference>
<evidence type="ECO:0000256" key="2">
    <source>
        <dbReference type="ARBA" id="ARBA00022485"/>
    </source>
</evidence>
<dbReference type="CDD" id="cd01335">
    <property type="entry name" value="Radical_SAM"/>
    <property type="match status" value="1"/>
</dbReference>
<evidence type="ECO:0000259" key="7">
    <source>
        <dbReference type="PROSITE" id="PS51918"/>
    </source>
</evidence>
<feature type="domain" description="Radical SAM core" evidence="7">
    <location>
        <begin position="5"/>
        <end position="230"/>
    </location>
</feature>
<dbReference type="PROSITE" id="PS51918">
    <property type="entry name" value="RADICAL_SAM"/>
    <property type="match status" value="1"/>
</dbReference>
<comment type="cofactor">
    <cofactor evidence="1">
        <name>[4Fe-4S] cluster</name>
        <dbReference type="ChEBI" id="CHEBI:49883"/>
    </cofactor>
</comment>
<dbReference type="InterPro" id="IPR007197">
    <property type="entry name" value="rSAM"/>
</dbReference>
<keyword evidence="2" id="KW-0004">4Fe-4S</keyword>
<gene>
    <name evidence="8" type="ORF">K9W46_12845</name>
</gene>
<evidence type="ECO:0000256" key="5">
    <source>
        <dbReference type="ARBA" id="ARBA00023004"/>
    </source>
</evidence>
<dbReference type="SFLD" id="SFLDS00029">
    <property type="entry name" value="Radical_SAM"/>
    <property type="match status" value="1"/>
</dbReference>
<dbReference type="Gene3D" id="3.20.20.70">
    <property type="entry name" value="Aldolase class I"/>
    <property type="match status" value="1"/>
</dbReference>
<evidence type="ECO:0000256" key="1">
    <source>
        <dbReference type="ARBA" id="ARBA00001966"/>
    </source>
</evidence>
<dbReference type="SFLD" id="SFLDG01387">
    <property type="entry name" value="BtrN-like_SPASM_domain_contain"/>
    <property type="match status" value="1"/>
</dbReference>
<sequence>MIYLSDFPKIIQIEPTNSCNFSCSMCLLSLWKNKKRNSISLSLFEKIAKETFPHISRLVLYGMGEPLTHKKFLDLLRIARKYLQAEGKIAFTTNGSLFNENMINEVLENNLVDEIVFSCDTFEGQESLGHSMAVTTVRRNLDYLLKHKKRCSIKVGIEIVVMKKNYKSLEKSIQMFCNKKVDFITISHIYPYKEHVQDEMMYTMLTNEALTIFEESGEKWDELILGVTREKFAESMQLQYRELYKYKDKLVKKERPYSERYNELLSKAKKKNVLLNTSLYLKEKEKLELLRELETIFKKIVQISKKSGVKVILPDIIPSFKNRECPYQSNNAVIIRSDGEVVPCFKYLYDHPSYLDYHSRESSFYSFGNVKNNSFSEIWNGTDFTSFRSKLRNMNKNVPYCGNCSFSTNNCFYVTEGQSDCWGNEPFCSECPYSLNLTKCLL</sequence>
<organism evidence="8">
    <name type="scientific">Candidatus Heimdallarchaeum endolithica</name>
    <dbReference type="NCBI Taxonomy" id="2876572"/>
    <lineage>
        <taxon>Archaea</taxon>
        <taxon>Promethearchaeati</taxon>
        <taxon>Candidatus Heimdallarchaeota</taxon>
        <taxon>Candidatus Heimdallarchaeia (ex Rinke et al. 2021) (nom. nud.)</taxon>
        <taxon>Candidatus Heimdallarchaeales</taxon>
        <taxon>Candidatus Heimdallarchaeaceae</taxon>
        <taxon>Candidatus Heimdallarchaeum</taxon>
    </lineage>
</organism>
<dbReference type="PANTHER" id="PTHR11228">
    <property type="entry name" value="RADICAL SAM DOMAIN PROTEIN"/>
    <property type="match status" value="1"/>
</dbReference>
<keyword evidence="4" id="KW-0479">Metal-binding</keyword>
<dbReference type="SUPFAM" id="SSF102114">
    <property type="entry name" value="Radical SAM enzymes"/>
    <property type="match status" value="1"/>
</dbReference>
<accession>A0A9Y1BQ86</accession>
<reference evidence="8" key="1">
    <citation type="journal article" date="2022" name="Nat. Microbiol.">
        <title>Unique mobile elements and scalable gene flow at the prokaryote-eukaryote boundary revealed by circularized Asgard archaea genomes.</title>
        <authorList>
            <person name="Wu F."/>
            <person name="Speth D.R."/>
            <person name="Philosof A."/>
            <person name="Cremiere A."/>
            <person name="Narayanan A."/>
            <person name="Barco R.A."/>
            <person name="Connon S.A."/>
            <person name="Amend J.P."/>
            <person name="Antoshechkin I.A."/>
            <person name="Orphan V.J."/>
        </authorList>
    </citation>
    <scope>NUCLEOTIDE SEQUENCE</scope>
    <source>
        <strain evidence="8">PR6</strain>
    </source>
</reference>
<evidence type="ECO:0000256" key="6">
    <source>
        <dbReference type="ARBA" id="ARBA00023014"/>
    </source>
</evidence>
<dbReference type="Pfam" id="PF04055">
    <property type="entry name" value="Radical_SAM"/>
    <property type="match status" value="1"/>
</dbReference>
<dbReference type="PANTHER" id="PTHR11228:SF7">
    <property type="entry name" value="PQQA PEPTIDE CYCLASE"/>
    <property type="match status" value="1"/>
</dbReference>
<name>A0A9Y1BQ86_9ARCH</name>
<dbReference type="GO" id="GO:0046872">
    <property type="term" value="F:metal ion binding"/>
    <property type="evidence" value="ECO:0007669"/>
    <property type="project" value="UniProtKB-KW"/>
</dbReference>
<evidence type="ECO:0000256" key="3">
    <source>
        <dbReference type="ARBA" id="ARBA00022691"/>
    </source>
</evidence>
<evidence type="ECO:0000256" key="4">
    <source>
        <dbReference type="ARBA" id="ARBA00022723"/>
    </source>
</evidence>
<dbReference type="InterPro" id="IPR023885">
    <property type="entry name" value="4Fe4S-binding_SPASM_dom"/>
</dbReference>
<protein>
    <submittedName>
        <fullName evidence="8">SPASM domain-containing protein</fullName>
    </submittedName>
</protein>
<evidence type="ECO:0000313" key="8">
    <source>
        <dbReference type="EMBL" id="UJG43246.1"/>
    </source>
</evidence>
<keyword evidence="6" id="KW-0411">Iron-sulfur</keyword>
<proteinExistence type="predicted"/>
<keyword evidence="3" id="KW-0949">S-adenosyl-L-methionine</keyword>
<dbReference type="GO" id="GO:0003824">
    <property type="term" value="F:catalytic activity"/>
    <property type="evidence" value="ECO:0007669"/>
    <property type="project" value="InterPro"/>
</dbReference>
<dbReference type="InterPro" id="IPR058240">
    <property type="entry name" value="rSAM_sf"/>
</dbReference>
<dbReference type="SFLD" id="SFLDG01067">
    <property type="entry name" value="SPASM/twitch_domain_containing"/>
    <property type="match status" value="1"/>
</dbReference>
<dbReference type="Pfam" id="PF13186">
    <property type="entry name" value="SPASM"/>
    <property type="match status" value="1"/>
</dbReference>
<dbReference type="AlphaFoldDB" id="A0A9Y1BQ86"/>
<dbReference type="GO" id="GO:0051536">
    <property type="term" value="F:iron-sulfur cluster binding"/>
    <property type="evidence" value="ECO:0007669"/>
    <property type="project" value="UniProtKB-KW"/>
</dbReference>
<dbReference type="Proteomes" id="UP001200513">
    <property type="component" value="Chromosome"/>
</dbReference>
<dbReference type="InterPro" id="IPR013785">
    <property type="entry name" value="Aldolase_TIM"/>
</dbReference>
<dbReference type="EMBL" id="CP084167">
    <property type="protein sequence ID" value="UJG43246.1"/>
    <property type="molecule type" value="Genomic_DNA"/>
</dbReference>
<dbReference type="InterPro" id="IPR050377">
    <property type="entry name" value="Radical_SAM_PqqE_MftC-like"/>
</dbReference>
<keyword evidence="5" id="KW-0408">Iron</keyword>
<dbReference type="InterPro" id="IPR034391">
    <property type="entry name" value="AdoMet-like_SPASM_containing"/>
</dbReference>